<feature type="compositionally biased region" description="Low complexity" evidence="1">
    <location>
        <begin position="92"/>
        <end position="112"/>
    </location>
</feature>
<keyword evidence="2" id="KW-0732">Signal</keyword>
<feature type="region of interest" description="Disordered" evidence="1">
    <location>
        <begin position="637"/>
        <end position="679"/>
    </location>
</feature>
<evidence type="ECO:0000256" key="1">
    <source>
        <dbReference type="SAM" id="MobiDB-lite"/>
    </source>
</evidence>
<feature type="compositionally biased region" description="Low complexity" evidence="1">
    <location>
        <begin position="174"/>
        <end position="192"/>
    </location>
</feature>
<protein>
    <recommendedName>
        <fullName evidence="5">Homeobox domain-containing protein</fullName>
    </recommendedName>
</protein>
<feature type="compositionally biased region" description="Polar residues" evidence="1">
    <location>
        <begin position="662"/>
        <end position="671"/>
    </location>
</feature>
<feature type="compositionally biased region" description="Low complexity" evidence="1">
    <location>
        <begin position="521"/>
        <end position="538"/>
    </location>
</feature>
<organism evidence="3 4">
    <name type="scientific">Antrodiella citrinella</name>
    <dbReference type="NCBI Taxonomy" id="2447956"/>
    <lineage>
        <taxon>Eukaryota</taxon>
        <taxon>Fungi</taxon>
        <taxon>Dikarya</taxon>
        <taxon>Basidiomycota</taxon>
        <taxon>Agaricomycotina</taxon>
        <taxon>Agaricomycetes</taxon>
        <taxon>Polyporales</taxon>
        <taxon>Steccherinaceae</taxon>
        <taxon>Antrodiella</taxon>
    </lineage>
</organism>
<keyword evidence="4" id="KW-1185">Reference proteome</keyword>
<feature type="region of interest" description="Disordered" evidence="1">
    <location>
        <begin position="126"/>
        <end position="195"/>
    </location>
</feature>
<feature type="compositionally biased region" description="Low complexity" evidence="1">
    <location>
        <begin position="765"/>
        <end position="775"/>
    </location>
</feature>
<feature type="chain" id="PRO_5020517245" description="Homeobox domain-containing protein" evidence="2">
    <location>
        <begin position="21"/>
        <end position="1114"/>
    </location>
</feature>
<evidence type="ECO:0000256" key="2">
    <source>
        <dbReference type="SAM" id="SignalP"/>
    </source>
</evidence>
<accession>A0A4S4MPY1</accession>
<reference evidence="3 4" key="1">
    <citation type="submission" date="2019-02" db="EMBL/GenBank/DDBJ databases">
        <title>Genome sequencing of the rare red list fungi Antrodiella citrinella (Flaviporus citrinellus).</title>
        <authorList>
            <person name="Buettner E."/>
            <person name="Kellner H."/>
        </authorList>
    </citation>
    <scope>NUCLEOTIDE SEQUENCE [LARGE SCALE GENOMIC DNA]</scope>
    <source>
        <strain evidence="3 4">DSM 108506</strain>
    </source>
</reference>
<comment type="caution">
    <text evidence="3">The sequence shown here is derived from an EMBL/GenBank/DDBJ whole genome shotgun (WGS) entry which is preliminary data.</text>
</comment>
<dbReference type="AlphaFoldDB" id="A0A4S4MPY1"/>
<feature type="region of interest" description="Disordered" evidence="1">
    <location>
        <begin position="890"/>
        <end position="915"/>
    </location>
</feature>
<feature type="compositionally biased region" description="Basic residues" evidence="1">
    <location>
        <begin position="26"/>
        <end position="53"/>
    </location>
</feature>
<feature type="region of interest" description="Disordered" evidence="1">
    <location>
        <begin position="592"/>
        <end position="622"/>
    </location>
</feature>
<feature type="region of interest" description="Disordered" evidence="1">
    <location>
        <begin position="764"/>
        <end position="843"/>
    </location>
</feature>
<feature type="compositionally biased region" description="Basic residues" evidence="1">
    <location>
        <begin position="894"/>
        <end position="907"/>
    </location>
</feature>
<dbReference type="OrthoDB" id="2804759at2759"/>
<dbReference type="Proteomes" id="UP000308730">
    <property type="component" value="Unassembled WGS sequence"/>
</dbReference>
<feature type="compositionally biased region" description="Low complexity" evidence="1">
    <location>
        <begin position="139"/>
        <end position="149"/>
    </location>
</feature>
<feature type="compositionally biased region" description="Polar residues" evidence="1">
    <location>
        <begin position="640"/>
        <end position="653"/>
    </location>
</feature>
<feature type="compositionally biased region" description="Basic and acidic residues" evidence="1">
    <location>
        <begin position="828"/>
        <end position="837"/>
    </location>
</feature>
<feature type="region of interest" description="Disordered" evidence="1">
    <location>
        <begin position="23"/>
        <end position="54"/>
    </location>
</feature>
<feature type="region of interest" description="Disordered" evidence="1">
    <location>
        <begin position="213"/>
        <end position="242"/>
    </location>
</feature>
<evidence type="ECO:0000313" key="4">
    <source>
        <dbReference type="Proteomes" id="UP000308730"/>
    </source>
</evidence>
<sequence length="1114" mass="120544">MFSSAALITLTLALSAPAFALPTRGGPHRSHSRPHSHHVSTAHHAAPHGHHRSTRDLALLARALAQQQEMSGAGGSMEQQQSLSGGTGGGMESQPQEFSSGFGSMGQQQSSQAARALNDIFARAMGQQQQMSGAGGSSGQQQTRGAGRSMGPQEMMGHRRNDDAAARRVRWGMQQQQQGSSSLSPSPSAPAAKTARAFSHVLARAMMGQQQEINGAGGSMGQQQSFSGGAGGGMQQTQQAEARSFENLLTRELISHIARSGQNSVLHANFVAELDLIWAADKRMPSLASRRTWASRRGVNPAVVINWFQRKRYNDGSRIGVRLPGGTYDLLVGEDISGADISDGMSLRVKRERAESASLALPKRQIPAAGPVRHTRAHDTKPNLQCLICSQLHLASAIGESTSTLFPSAGDLPKDSIEVKLERAISPLLSVSRIQETRKTRVVSVKRERDASPVHILQRPRKKRKPNPSQARVQVKATLQPIRHTRAHDLSPNPECPICSQKSFVPSAPLSPILVRLPQATRASSSPTPALTSAMPSSDFDFDSRLSTPTTYNHGRRHDTPPKTTSSAQLDFEDLHGFTFWPGIADADYDFNDDLPKKPKPEVHPDRHDHRESDAYTQDFGPDQTLNASVELRDPHMPCASTSCDGNSSTANLEPQDEPPVTSASVFPSSSRLRHSPVLPPRYRRMQQVKNAERLSPLAGSDDSSANVFDSLLSSNAACSLDVSASNPRFAAPIAPWTGLDLLADVSLSISAGIPLSRSLEDVVPLSESPPSSASHEPHRIPSLKDVTNLTTPTDLPPPTRPQGGTPSRPGSPERPAKPIRPASHSQRQLDIKDANKENTVIPVKSETLDDVFPPDTEHLASGSVLDMTETVVVDPFLAKTEPSAVRLETANARRVKPKPKSKVKPKPKVDPISSRTKRALGLPGRSIRVATFTANSKVRSPAKALLSVLLEMQAYDRVCRRFPSSKTKSRLHGDERFAHIVRLDRPTSTRTSYHPPRMVAYDALGLKAFEKVKWEAGVRKVTTARLVRFEPPKVESWELSAVPWLAAVGSGGGEAGQEEGEGDGSVFEVPDVMDLETEMYVALYSQVKVSEETERAVWGAEGLLGVEGVDDIL</sequence>
<feature type="region of interest" description="Disordered" evidence="1">
    <location>
        <begin position="444"/>
        <end position="472"/>
    </location>
</feature>
<dbReference type="EMBL" id="SGPM01000279">
    <property type="protein sequence ID" value="THH27111.1"/>
    <property type="molecule type" value="Genomic_DNA"/>
</dbReference>
<gene>
    <name evidence="3" type="ORF">EUX98_g7076</name>
</gene>
<feature type="region of interest" description="Disordered" evidence="1">
    <location>
        <begin position="67"/>
        <end position="114"/>
    </location>
</feature>
<feature type="compositionally biased region" description="Basic and acidic residues" evidence="1">
    <location>
        <begin position="156"/>
        <end position="166"/>
    </location>
</feature>
<feature type="region of interest" description="Disordered" evidence="1">
    <location>
        <begin position="521"/>
        <end position="543"/>
    </location>
</feature>
<feature type="signal peptide" evidence="2">
    <location>
        <begin position="1"/>
        <end position="20"/>
    </location>
</feature>
<evidence type="ECO:0000313" key="3">
    <source>
        <dbReference type="EMBL" id="THH27111.1"/>
    </source>
</evidence>
<proteinExistence type="predicted"/>
<evidence type="ECO:0008006" key="5">
    <source>
        <dbReference type="Google" id="ProtNLM"/>
    </source>
</evidence>
<name>A0A4S4MPY1_9APHY</name>
<feature type="compositionally biased region" description="Basic and acidic residues" evidence="1">
    <location>
        <begin position="594"/>
        <end position="614"/>
    </location>
</feature>